<sequence length="378" mass="42906">MSSLSRLFHRTFSTGTTTPNLISPSNDLYKERNLKRLVQKFKAHSESDRFRTKTGIYESTVRRLANAKRFRWIEEILEHQKNYKKDISKEGFAVRLISLYGKSGMFDNACKVFDEMPELQCDRTVKSLNALLGACVNARKFEKVDGLFKELPGKLKVKPDAVSYNTLIKAFCEMGSLDSALTTVDEMEKNGLNPDLITFNTLLDAFYGNNRFSDGETLWGRMMEKNVVPDILSYNAKLVGLVSAKKMLEAVELFKKLGTEGLKADVFSYNALIKGYCHEGDLEEAKRWYGELVKSGRAPNRGTFVTLVPFVCEKGDFNWAFELCKEIFIVKCLVDVSLLQSVVDMLVKESKIEEAMELVQLGKSNSYSHYKLEMPSGK</sequence>
<organism evidence="4 5">
    <name type="scientific">Ilex paraguariensis</name>
    <name type="common">yerba mate</name>
    <dbReference type="NCBI Taxonomy" id="185542"/>
    <lineage>
        <taxon>Eukaryota</taxon>
        <taxon>Viridiplantae</taxon>
        <taxon>Streptophyta</taxon>
        <taxon>Embryophyta</taxon>
        <taxon>Tracheophyta</taxon>
        <taxon>Spermatophyta</taxon>
        <taxon>Magnoliopsida</taxon>
        <taxon>eudicotyledons</taxon>
        <taxon>Gunneridae</taxon>
        <taxon>Pentapetalae</taxon>
        <taxon>asterids</taxon>
        <taxon>campanulids</taxon>
        <taxon>Aquifoliales</taxon>
        <taxon>Aquifoliaceae</taxon>
        <taxon>Ilex</taxon>
    </lineage>
</organism>
<dbReference type="Proteomes" id="UP001642360">
    <property type="component" value="Unassembled WGS sequence"/>
</dbReference>
<feature type="repeat" description="PPR" evidence="3">
    <location>
        <begin position="265"/>
        <end position="299"/>
    </location>
</feature>
<keyword evidence="5" id="KW-1185">Reference proteome</keyword>
<feature type="repeat" description="PPR" evidence="3">
    <location>
        <begin position="230"/>
        <end position="264"/>
    </location>
</feature>
<evidence type="ECO:0000256" key="3">
    <source>
        <dbReference type="PROSITE-ProRule" id="PRU00708"/>
    </source>
</evidence>
<dbReference type="Pfam" id="PF13041">
    <property type="entry name" value="PPR_2"/>
    <property type="match status" value="2"/>
</dbReference>
<accession>A0ABC8QSH8</accession>
<keyword evidence="2" id="KW-0677">Repeat</keyword>
<proteinExistence type="inferred from homology"/>
<comment type="similarity">
    <text evidence="1">Belongs to the PPR family. P subfamily.</text>
</comment>
<comment type="caution">
    <text evidence="4">The sequence shown here is derived from an EMBL/GenBank/DDBJ whole genome shotgun (WGS) entry which is preliminary data.</text>
</comment>
<dbReference type="Pfam" id="PF01535">
    <property type="entry name" value="PPR"/>
    <property type="match status" value="3"/>
</dbReference>
<gene>
    <name evidence="4" type="ORF">ILEXP_LOCUS2409</name>
</gene>
<evidence type="ECO:0000256" key="1">
    <source>
        <dbReference type="ARBA" id="ARBA00007626"/>
    </source>
</evidence>
<evidence type="ECO:0008006" key="6">
    <source>
        <dbReference type="Google" id="ProtNLM"/>
    </source>
</evidence>
<evidence type="ECO:0000256" key="2">
    <source>
        <dbReference type="ARBA" id="ARBA00022737"/>
    </source>
</evidence>
<dbReference type="EMBL" id="CAUOFW020000713">
    <property type="protein sequence ID" value="CAK9135460.1"/>
    <property type="molecule type" value="Genomic_DNA"/>
</dbReference>
<dbReference type="AlphaFoldDB" id="A0ABC8QSH8"/>
<dbReference type="NCBIfam" id="TIGR00756">
    <property type="entry name" value="PPR"/>
    <property type="match status" value="5"/>
</dbReference>
<feature type="repeat" description="PPR" evidence="3">
    <location>
        <begin position="160"/>
        <end position="194"/>
    </location>
</feature>
<dbReference type="InterPro" id="IPR011990">
    <property type="entry name" value="TPR-like_helical_dom_sf"/>
</dbReference>
<reference evidence="4 5" key="1">
    <citation type="submission" date="2024-02" db="EMBL/GenBank/DDBJ databases">
        <authorList>
            <person name="Vignale AGUSTIN F."/>
            <person name="Sosa J E."/>
            <person name="Modenutti C."/>
        </authorList>
    </citation>
    <scope>NUCLEOTIDE SEQUENCE [LARGE SCALE GENOMIC DNA]</scope>
</reference>
<dbReference type="PROSITE" id="PS51375">
    <property type="entry name" value="PPR"/>
    <property type="match status" value="4"/>
</dbReference>
<name>A0ABC8QSH8_9AQUA</name>
<dbReference type="Gene3D" id="1.25.40.10">
    <property type="entry name" value="Tetratricopeptide repeat domain"/>
    <property type="match status" value="2"/>
</dbReference>
<dbReference type="PANTHER" id="PTHR47936">
    <property type="entry name" value="PPR_LONG DOMAIN-CONTAINING PROTEIN"/>
    <property type="match status" value="1"/>
</dbReference>
<feature type="repeat" description="PPR" evidence="3">
    <location>
        <begin position="195"/>
        <end position="229"/>
    </location>
</feature>
<evidence type="ECO:0000313" key="5">
    <source>
        <dbReference type="Proteomes" id="UP001642360"/>
    </source>
</evidence>
<evidence type="ECO:0000313" key="4">
    <source>
        <dbReference type="EMBL" id="CAK9135460.1"/>
    </source>
</evidence>
<dbReference type="InterPro" id="IPR002885">
    <property type="entry name" value="PPR_rpt"/>
</dbReference>
<dbReference type="PANTHER" id="PTHR47936:SF5">
    <property type="entry name" value="PENTACOTRIPEPTIDE-REPEAT REGION OF PRORP DOMAIN-CONTAINING PROTEIN"/>
    <property type="match status" value="1"/>
</dbReference>
<protein>
    <recommendedName>
        <fullName evidence="6">Pentatricopeptide repeat-containing protein</fullName>
    </recommendedName>
</protein>